<dbReference type="Proteomes" id="UP001623330">
    <property type="component" value="Unassembled WGS sequence"/>
</dbReference>
<dbReference type="EMBL" id="JBEVYD010000012">
    <property type="protein sequence ID" value="KAL3228979.1"/>
    <property type="molecule type" value="Genomic_DNA"/>
</dbReference>
<comment type="caution">
    <text evidence="2">The sequence shown here is derived from an EMBL/GenBank/DDBJ whole genome shotgun (WGS) entry which is preliminary data.</text>
</comment>
<proteinExistence type="predicted"/>
<feature type="compositionally biased region" description="Polar residues" evidence="1">
    <location>
        <begin position="327"/>
        <end position="372"/>
    </location>
</feature>
<feature type="region of interest" description="Disordered" evidence="1">
    <location>
        <begin position="535"/>
        <end position="564"/>
    </location>
</feature>
<organism evidence="2 3">
    <name type="scientific">Nakaseomyces bracarensis</name>
    <dbReference type="NCBI Taxonomy" id="273131"/>
    <lineage>
        <taxon>Eukaryota</taxon>
        <taxon>Fungi</taxon>
        <taxon>Dikarya</taxon>
        <taxon>Ascomycota</taxon>
        <taxon>Saccharomycotina</taxon>
        <taxon>Saccharomycetes</taxon>
        <taxon>Saccharomycetales</taxon>
        <taxon>Saccharomycetaceae</taxon>
        <taxon>Nakaseomyces</taxon>
    </lineage>
</organism>
<evidence type="ECO:0000256" key="1">
    <source>
        <dbReference type="SAM" id="MobiDB-lite"/>
    </source>
</evidence>
<dbReference type="Pfam" id="PF09729">
    <property type="entry name" value="Gti1_Pac2"/>
    <property type="match status" value="1"/>
</dbReference>
<dbReference type="InterPro" id="IPR018608">
    <property type="entry name" value="Gti1/Pac2"/>
</dbReference>
<feature type="compositionally biased region" description="Polar residues" evidence="1">
    <location>
        <begin position="310"/>
        <end position="319"/>
    </location>
</feature>
<feature type="region of interest" description="Disordered" evidence="1">
    <location>
        <begin position="310"/>
        <end position="372"/>
    </location>
</feature>
<accession>A0ABR4NMD6</accession>
<reference evidence="2 3" key="1">
    <citation type="submission" date="2024-05" db="EMBL/GenBank/DDBJ databases">
        <title>Long read based assembly of the Candida bracarensis genome reveals expanded adhesin content.</title>
        <authorList>
            <person name="Marcet-Houben M."/>
            <person name="Ksiezopolska E."/>
            <person name="Gabaldon T."/>
        </authorList>
    </citation>
    <scope>NUCLEOTIDE SEQUENCE [LARGE SCALE GENOMIC DNA]</scope>
    <source>
        <strain evidence="2 3">CBM6</strain>
    </source>
</reference>
<dbReference type="PANTHER" id="PTHR28027:SF2">
    <property type="entry name" value="TRANSCRIPTIONAL REGULATOR MIT1"/>
    <property type="match status" value="1"/>
</dbReference>
<feature type="region of interest" description="Disordered" evidence="1">
    <location>
        <begin position="472"/>
        <end position="505"/>
    </location>
</feature>
<gene>
    <name evidence="2" type="ORF">RNJ44_02066</name>
</gene>
<feature type="compositionally biased region" description="Polar residues" evidence="1">
    <location>
        <begin position="538"/>
        <end position="564"/>
    </location>
</feature>
<sequence length="643" mass="70094">MDISPTFKGYIEDENDALLILQATLDGKLQHIPRRPYEIERPYLIISGSIFVFVEEISGIKRWTDGISWSPSRITGKFLLYRELDKGSGHGHSNDLEISATNMRYSGLIKKTISVKLKRAPFHLLENFHIVSYYTIEDVKEKRIMSPKNLVFFNDVVPSPDLIQAMENTTLGNVKTSTSGTSSSQKLTPQSVNETLTTAPMLNIQQMQTIGNPLPMNAPISNLGSHYYMAANSLQTYGAGNSPYQTVITNPSQCNNTNINCNNSNEKNNFSVRNSNIGPNTAIPTDHNVPATSNMGNSYYYAYAPTNVQHNQSASSSPQPIMVKTSGPINNNNTVIDHIQQTNSGGKITSTHNTGNSISSSGNLNPIPPINTSYYYQQQSNTGSTRTNTGGYPGGYPGGIPNHQFHENVGGNTIPGMQNQTPNPYPFYQSGSNANSSQVYTTTPRNYIPSEGPSNMNNYNNYQPVGPTNTSIMNSNNSGKPLTRRSSNNVTQQHQTPQASHSYSQSFTQTPSMYQQYYSTNPKAYNTGIEKGYHKIGSSANTPQVPSQNTSQGLNSGATVTPTSQTPSVLPFISATGSNHSSSIVPVPSTAASTPAVMNAVKTPSTSGLNQFPLMSIDRTYQYQNPNPNPQSGNALDPNRYNQ</sequence>
<dbReference type="PANTHER" id="PTHR28027">
    <property type="entry name" value="TRANSCRIPTIONAL REGULATOR MIT1"/>
    <property type="match status" value="1"/>
</dbReference>
<feature type="region of interest" description="Disordered" evidence="1">
    <location>
        <begin position="620"/>
        <end position="643"/>
    </location>
</feature>
<name>A0ABR4NMD6_9SACH</name>
<keyword evidence="3" id="KW-1185">Reference proteome</keyword>
<evidence type="ECO:0000313" key="2">
    <source>
        <dbReference type="EMBL" id="KAL3228979.1"/>
    </source>
</evidence>
<protein>
    <submittedName>
        <fullName evidence="2">Protein SGE1</fullName>
    </submittedName>
</protein>
<evidence type="ECO:0000313" key="3">
    <source>
        <dbReference type="Proteomes" id="UP001623330"/>
    </source>
</evidence>